<dbReference type="PATRIC" id="fig|626887.3.peg.1447"/>
<gene>
    <name evidence="3" type="ORF">J057_07296</name>
</gene>
<organism evidence="3 4">
    <name type="scientific">Marinobacter nanhaiticus D15-8W</name>
    <dbReference type="NCBI Taxonomy" id="626887"/>
    <lineage>
        <taxon>Bacteria</taxon>
        <taxon>Pseudomonadati</taxon>
        <taxon>Pseudomonadota</taxon>
        <taxon>Gammaproteobacteria</taxon>
        <taxon>Pseudomonadales</taxon>
        <taxon>Marinobacteraceae</taxon>
        <taxon>Marinobacter</taxon>
    </lineage>
</organism>
<evidence type="ECO:0000313" key="3">
    <source>
        <dbReference type="EMBL" id="ENO15136.1"/>
    </source>
</evidence>
<feature type="chain" id="PRO_5004127765" evidence="1">
    <location>
        <begin position="19"/>
        <end position="308"/>
    </location>
</feature>
<dbReference type="HOGENOM" id="CLU_064654_0_0_6"/>
<reference evidence="3 4" key="1">
    <citation type="journal article" date="2013" name="Genome Announc.">
        <title>Genome Sequence of the Polycyclic Aromatic Hydrocarbon-Degrading Bacterium Strain Marinobacter nanhaiticus D15-8WT.</title>
        <authorList>
            <person name="Cui Z."/>
            <person name="Gao W."/>
            <person name="Li Q."/>
            <person name="Xu G."/>
            <person name="Zheng L."/>
        </authorList>
    </citation>
    <scope>NUCLEOTIDE SEQUENCE [LARGE SCALE GENOMIC DNA]</scope>
    <source>
        <strain evidence="3 4">D15-8W</strain>
    </source>
</reference>
<dbReference type="Pfam" id="PF13511">
    <property type="entry name" value="DUF4124"/>
    <property type="match status" value="1"/>
</dbReference>
<dbReference type="OrthoDB" id="256673at2"/>
<dbReference type="InterPro" id="IPR025392">
    <property type="entry name" value="DUF4124"/>
</dbReference>
<comment type="caution">
    <text evidence="3">The sequence shown here is derived from an EMBL/GenBank/DDBJ whole genome shotgun (WGS) entry which is preliminary data.</text>
</comment>
<protein>
    <submittedName>
        <fullName evidence="3">DUF4124 domain-containing protein</fullName>
    </submittedName>
</protein>
<name>N6WUC4_9GAMM</name>
<evidence type="ECO:0000313" key="4">
    <source>
        <dbReference type="Proteomes" id="UP000013165"/>
    </source>
</evidence>
<accession>N6WUC4</accession>
<evidence type="ECO:0000259" key="2">
    <source>
        <dbReference type="Pfam" id="PF13511"/>
    </source>
</evidence>
<sequence length="308" mass="35854">MARCLLFALICLPLWVHAEIYRYTDENGVVHFGDRKVQGRQQEEVKVRGGDSDWQRYQIDIVTDGGVILTDAERERIEADVNHVYRFFDDILYFDLFRTVPVNILILPDHASYQRYLSRHINGTVPPSYGVFLGATHQIVVYIREEERDATFRTISHETGHAVLASLANYMPAWLNEGLAEQMEMLAREGDHLVIRAHPGNTKVVNYLRERHLLSNVEDFLAMQSVDWRNHYIDRGYSLQAQTGEFVYFLLSTPTGRSFLTRLIHQYKRGDRTLAAYLVDEHYVGGMRVMQDNWALWLQGRRTDVITF</sequence>
<dbReference type="eggNOG" id="ENOG5030T0M">
    <property type="taxonomic scope" value="Bacteria"/>
</dbReference>
<feature type="domain" description="DUF4124" evidence="2">
    <location>
        <begin position="8"/>
        <end position="51"/>
    </location>
</feature>
<dbReference type="AlphaFoldDB" id="N6WUC4"/>
<keyword evidence="1" id="KW-0732">Signal</keyword>
<proteinExistence type="predicted"/>
<evidence type="ECO:0000256" key="1">
    <source>
        <dbReference type="SAM" id="SignalP"/>
    </source>
</evidence>
<feature type="signal peptide" evidence="1">
    <location>
        <begin position="1"/>
        <end position="18"/>
    </location>
</feature>
<keyword evidence="4" id="KW-1185">Reference proteome</keyword>
<dbReference type="EMBL" id="APLQ01000011">
    <property type="protein sequence ID" value="ENO15136.1"/>
    <property type="molecule type" value="Genomic_DNA"/>
</dbReference>
<dbReference type="STRING" id="626887.J057_07296"/>
<dbReference type="Proteomes" id="UP000013165">
    <property type="component" value="Unassembled WGS sequence"/>
</dbReference>